<dbReference type="InterPro" id="IPR002376">
    <property type="entry name" value="Formyl_transf_N"/>
</dbReference>
<keyword evidence="4" id="KW-1185">Reference proteome</keyword>
<evidence type="ECO:0000313" key="3">
    <source>
        <dbReference type="EMBL" id="QXT39382.1"/>
    </source>
</evidence>
<dbReference type="Pfam" id="PF00551">
    <property type="entry name" value="Formyl_trans_N"/>
    <property type="match status" value="1"/>
</dbReference>
<proteinExistence type="predicted"/>
<feature type="region of interest" description="Disordered" evidence="1">
    <location>
        <begin position="168"/>
        <end position="194"/>
    </location>
</feature>
<feature type="compositionally biased region" description="Basic and acidic residues" evidence="1">
    <location>
        <begin position="174"/>
        <end position="194"/>
    </location>
</feature>
<dbReference type="RefSeq" id="WP_219001961.1">
    <property type="nucleotide sequence ID" value="NZ_CP079194.1"/>
</dbReference>
<evidence type="ECO:0000259" key="2">
    <source>
        <dbReference type="Pfam" id="PF00551"/>
    </source>
</evidence>
<sequence>MTVARTATSASPASPWPDRRRIAVVTDPPDGWFAPHAEALTHRLRARGHDACSVSRQEEVPAGDIAFYLSCTRLTPPGLLARNRWNLVVHASALPRGRGFSPLAWQVLEGRNDIPLTMITMAREADAGDIVMQRHLRFRGHELNDEMRARMGAEITGMCFELATAPAPPVVRPQEGEPSHYPRRRPADSRLDPHRTLADQFDLLRTVDNDRYPAFFDLRGHRYVLKIHRQHEGEEG</sequence>
<organism evidence="3 4">
    <name type="scientific">Gymnodinialimonas ceratoperidinii</name>
    <dbReference type="NCBI Taxonomy" id="2856823"/>
    <lineage>
        <taxon>Bacteria</taxon>
        <taxon>Pseudomonadati</taxon>
        <taxon>Pseudomonadota</taxon>
        <taxon>Alphaproteobacteria</taxon>
        <taxon>Rhodobacterales</taxon>
        <taxon>Paracoccaceae</taxon>
        <taxon>Gymnodinialimonas</taxon>
    </lineage>
</organism>
<gene>
    <name evidence="3" type="ORF">KYE46_15865</name>
</gene>
<dbReference type="EMBL" id="CP079194">
    <property type="protein sequence ID" value="QXT39382.1"/>
    <property type="molecule type" value="Genomic_DNA"/>
</dbReference>
<dbReference type="AlphaFoldDB" id="A0A8F6YCN0"/>
<protein>
    <recommendedName>
        <fullName evidence="2">Formyl transferase N-terminal domain-containing protein</fullName>
    </recommendedName>
</protein>
<dbReference type="KEGG" id="gce:KYE46_15865"/>
<dbReference type="Proteomes" id="UP000825009">
    <property type="component" value="Chromosome"/>
</dbReference>
<evidence type="ECO:0000256" key="1">
    <source>
        <dbReference type="SAM" id="MobiDB-lite"/>
    </source>
</evidence>
<evidence type="ECO:0000313" key="4">
    <source>
        <dbReference type="Proteomes" id="UP000825009"/>
    </source>
</evidence>
<accession>A0A8F6YCN0</accession>
<reference evidence="3 4" key="1">
    <citation type="submission" date="2021-07" db="EMBL/GenBank/DDBJ databases">
        <title>A novel Jannaschia species isolated from marine dinoflagellate Ceratoperidinium margalefii.</title>
        <authorList>
            <person name="Jiang Y."/>
            <person name="Li Z."/>
        </authorList>
    </citation>
    <scope>NUCLEOTIDE SEQUENCE [LARGE SCALE GENOMIC DNA]</scope>
    <source>
        <strain evidence="3 4">J12C1-MA-4</strain>
    </source>
</reference>
<feature type="domain" description="Formyl transferase N-terminal" evidence="2">
    <location>
        <begin position="62"/>
        <end position="151"/>
    </location>
</feature>
<name>A0A8F6YCN0_9RHOB</name>